<sequence length="341" mass="34478">MRDVSPGGSTPSRRLVVAGGLGLIGTAVVSLSGCGIRLEDDAPRVPLLPTRTPLAGEDAMLALLAAVRSAADSAVSPPSSLAGLVQPLHEQQATVLHDALRSRGVPEADLTPSPTATATGTPTTTPTGTPVATPSPSGSNSAPSTTLDALESVVIEAGAGLDDAEEELRPMLLGILAQAHAGLDLAGHPAPPPTDESSSDSAGSAWTDVTPVATLITAIRRATYFTQIAAARSTKDQRAAMLRDLAALATVTRELVGTAGDRAPEPELGLPLPHAVTTDEEARRLAAESAGDLLAAWGGELATLADGSPEAAFSDVPRWLGTVAAVAHRRGVALTAFPGLK</sequence>
<dbReference type="SUPFAM" id="SSF47240">
    <property type="entry name" value="Ferritin-like"/>
    <property type="match status" value="1"/>
</dbReference>
<dbReference type="STRING" id="1385521.N803_17580"/>
<evidence type="ECO:0000313" key="3">
    <source>
        <dbReference type="Proteomes" id="UP000030011"/>
    </source>
</evidence>
<feature type="compositionally biased region" description="Low complexity" evidence="1">
    <location>
        <begin position="111"/>
        <end position="138"/>
    </location>
</feature>
<comment type="caution">
    <text evidence="2">The sequence shown here is derived from an EMBL/GenBank/DDBJ whole genome shotgun (WGS) entry which is preliminary data.</text>
</comment>
<dbReference type="PROSITE" id="PS51257">
    <property type="entry name" value="PROKAR_LIPOPROTEIN"/>
    <property type="match status" value="1"/>
</dbReference>
<reference evidence="2 3" key="1">
    <citation type="submission" date="2013-08" db="EMBL/GenBank/DDBJ databases">
        <title>The genome sequence of Knoellia subterranea.</title>
        <authorList>
            <person name="Zhu W."/>
            <person name="Wang G."/>
        </authorList>
    </citation>
    <scope>NUCLEOTIDE SEQUENCE [LARGE SCALE GENOMIC DNA]</scope>
    <source>
        <strain evidence="2 3">KCTC 19937</strain>
    </source>
</reference>
<dbReference type="AlphaFoldDB" id="A0A0A0JI99"/>
<dbReference type="EMBL" id="AVPK01000008">
    <property type="protein sequence ID" value="KGN36848.1"/>
    <property type="molecule type" value="Genomic_DNA"/>
</dbReference>
<feature type="compositionally biased region" description="Polar residues" evidence="1">
    <location>
        <begin position="195"/>
        <end position="204"/>
    </location>
</feature>
<proteinExistence type="predicted"/>
<dbReference type="Gene3D" id="1.20.1260.10">
    <property type="match status" value="1"/>
</dbReference>
<evidence type="ECO:0000313" key="2">
    <source>
        <dbReference type="EMBL" id="KGN36848.1"/>
    </source>
</evidence>
<dbReference type="eggNOG" id="ENOG5031VWS">
    <property type="taxonomic scope" value="Bacteria"/>
</dbReference>
<keyword evidence="3" id="KW-1185">Reference proteome</keyword>
<protein>
    <recommendedName>
        <fullName evidence="4">DUF4439 domain-containing protein</fullName>
    </recommendedName>
</protein>
<dbReference type="RefSeq" id="WP_052112299.1">
    <property type="nucleotide sequence ID" value="NZ_AVPK01000008.1"/>
</dbReference>
<accession>A0A0A0JI99</accession>
<feature type="region of interest" description="Disordered" evidence="1">
    <location>
        <begin position="105"/>
        <end position="145"/>
    </location>
</feature>
<feature type="region of interest" description="Disordered" evidence="1">
    <location>
        <begin position="184"/>
        <end position="205"/>
    </location>
</feature>
<dbReference type="InterPro" id="IPR009078">
    <property type="entry name" value="Ferritin-like_SF"/>
</dbReference>
<evidence type="ECO:0000256" key="1">
    <source>
        <dbReference type="SAM" id="MobiDB-lite"/>
    </source>
</evidence>
<dbReference type="InterPro" id="IPR012347">
    <property type="entry name" value="Ferritin-like"/>
</dbReference>
<organism evidence="2 3">
    <name type="scientific">Knoellia subterranea KCTC 19937</name>
    <dbReference type="NCBI Taxonomy" id="1385521"/>
    <lineage>
        <taxon>Bacteria</taxon>
        <taxon>Bacillati</taxon>
        <taxon>Actinomycetota</taxon>
        <taxon>Actinomycetes</taxon>
        <taxon>Micrococcales</taxon>
        <taxon>Intrasporangiaceae</taxon>
        <taxon>Knoellia</taxon>
    </lineage>
</organism>
<name>A0A0A0JI99_9MICO</name>
<dbReference type="OrthoDB" id="5146090at2"/>
<gene>
    <name evidence="2" type="ORF">N803_17580</name>
</gene>
<dbReference type="Proteomes" id="UP000030011">
    <property type="component" value="Unassembled WGS sequence"/>
</dbReference>
<evidence type="ECO:0008006" key="4">
    <source>
        <dbReference type="Google" id="ProtNLM"/>
    </source>
</evidence>